<dbReference type="KEGG" id="aay:WYH_01673"/>
<dbReference type="GO" id="GO:0016491">
    <property type="term" value="F:oxidoreductase activity"/>
    <property type="evidence" value="ECO:0007669"/>
    <property type="project" value="UniProtKB-KW"/>
</dbReference>
<evidence type="ECO:0000256" key="10">
    <source>
        <dbReference type="ARBA" id="ARBA00023136"/>
    </source>
</evidence>
<dbReference type="SUPFAM" id="SSF49503">
    <property type="entry name" value="Cupredoxins"/>
    <property type="match status" value="1"/>
</dbReference>
<evidence type="ECO:0000256" key="1">
    <source>
        <dbReference type="ARBA" id="ARBA00004141"/>
    </source>
</evidence>
<evidence type="ECO:0000256" key="9">
    <source>
        <dbReference type="ARBA" id="ARBA00023008"/>
    </source>
</evidence>
<dbReference type="AlphaFoldDB" id="A0A0F7KSZ5"/>
<comment type="similarity">
    <text evidence="2">Belongs to the cytochrome c oxidase subunit 2 family.</text>
</comment>
<keyword evidence="10 14" id="KW-0472">Membrane</keyword>
<dbReference type="InterPro" id="IPR045187">
    <property type="entry name" value="CcO_II"/>
</dbReference>
<keyword evidence="3" id="KW-0813">Transport</keyword>
<accession>A0A0F7KSZ5</accession>
<evidence type="ECO:0000256" key="2">
    <source>
        <dbReference type="ARBA" id="ARBA00007866"/>
    </source>
</evidence>
<comment type="subcellular location">
    <subcellularLocation>
        <location evidence="1">Membrane</location>
        <topology evidence="1">Multi-pass membrane protein</topology>
    </subcellularLocation>
</comment>
<dbReference type="InterPro" id="IPR008972">
    <property type="entry name" value="Cupredoxin"/>
</dbReference>
<evidence type="ECO:0000256" key="12">
    <source>
        <dbReference type="ARBA" id="ARBA00031399"/>
    </source>
</evidence>
<keyword evidence="9" id="KW-0186">Copper</keyword>
<keyword evidence="7" id="KW-0249">Electron transport</keyword>
<dbReference type="InterPro" id="IPR001505">
    <property type="entry name" value="Copper_CuA"/>
</dbReference>
<keyword evidence="16" id="KW-0560">Oxidoreductase</keyword>
<dbReference type="GO" id="GO:0016020">
    <property type="term" value="C:membrane"/>
    <property type="evidence" value="ECO:0007669"/>
    <property type="project" value="UniProtKB-SubCell"/>
</dbReference>
<feature type="transmembrane region" description="Helical" evidence="14">
    <location>
        <begin position="99"/>
        <end position="123"/>
    </location>
</feature>
<dbReference type="PATRIC" id="fig|1267766.3.peg.1683"/>
<evidence type="ECO:0000256" key="11">
    <source>
        <dbReference type="ARBA" id="ARBA00024688"/>
    </source>
</evidence>
<keyword evidence="8 14" id="KW-1133">Transmembrane helix</keyword>
<dbReference type="InterPro" id="IPR014222">
    <property type="entry name" value="Cyt_c_oxidase_su2"/>
</dbReference>
<dbReference type="Pfam" id="PF00116">
    <property type="entry name" value="COX2"/>
    <property type="match status" value="1"/>
</dbReference>
<evidence type="ECO:0000256" key="6">
    <source>
        <dbReference type="ARBA" id="ARBA00022723"/>
    </source>
</evidence>
<dbReference type="NCBIfam" id="TIGR02866">
    <property type="entry name" value="CoxB"/>
    <property type="match status" value="1"/>
</dbReference>
<dbReference type="GO" id="GO:0004129">
    <property type="term" value="F:cytochrome-c oxidase activity"/>
    <property type="evidence" value="ECO:0007669"/>
    <property type="project" value="UniProtKB-EC"/>
</dbReference>
<evidence type="ECO:0000313" key="16">
    <source>
        <dbReference type="EMBL" id="AKH42709.1"/>
    </source>
</evidence>
<evidence type="ECO:0000256" key="14">
    <source>
        <dbReference type="SAM" id="Phobius"/>
    </source>
</evidence>
<dbReference type="PANTHER" id="PTHR22888:SF9">
    <property type="entry name" value="CYTOCHROME C OXIDASE SUBUNIT 2"/>
    <property type="match status" value="1"/>
</dbReference>
<dbReference type="PANTHER" id="PTHR22888">
    <property type="entry name" value="CYTOCHROME C OXIDASE, SUBUNIT II"/>
    <property type="match status" value="1"/>
</dbReference>
<keyword evidence="6" id="KW-0479">Metal-binding</keyword>
<dbReference type="GO" id="GO:0042773">
    <property type="term" value="P:ATP synthesis coupled electron transport"/>
    <property type="evidence" value="ECO:0007669"/>
    <property type="project" value="TreeGrafter"/>
</dbReference>
<keyword evidence="4" id="KW-0679">Respiratory chain</keyword>
<sequence length="281" mass="29829">MPGQRDARADALVFGFVKSGHAGVTRGGAKGCAAIFASLASAGCSGELSALDPAGPAAARVAELWWIMLGGAVAILGLVLAVALYALRERHGLRDISARRVLVGWGLVFPLVTLALLMGFAFLRGEQLFARSSDEAVIAVRAEQWRWVAIYPGGGQTINTIHVPAGRDFTLELTSGDVIHSFWVPRLGGKMDAVPGKTNRMVLHADKPGRYRGVCAEYCGIGHAPMQMVVIAHPAEAYAAALAEQAGSFEPPPQVLNPRPAPAATIIEQWRDYLLDLTGIE</sequence>
<dbReference type="Gene3D" id="2.60.40.420">
    <property type="entry name" value="Cupredoxins - blue copper proteins"/>
    <property type="match status" value="1"/>
</dbReference>
<evidence type="ECO:0000256" key="8">
    <source>
        <dbReference type="ARBA" id="ARBA00022989"/>
    </source>
</evidence>
<evidence type="ECO:0000259" key="15">
    <source>
        <dbReference type="PROSITE" id="PS50857"/>
    </source>
</evidence>
<evidence type="ECO:0000256" key="5">
    <source>
        <dbReference type="ARBA" id="ARBA00022692"/>
    </source>
</evidence>
<name>A0A0F7KSZ5_9SPHN</name>
<protein>
    <recommendedName>
        <fullName evidence="12">Cytochrome aa3 subunit 2</fullName>
    </recommendedName>
</protein>
<dbReference type="GO" id="GO:0005507">
    <property type="term" value="F:copper ion binding"/>
    <property type="evidence" value="ECO:0007669"/>
    <property type="project" value="InterPro"/>
</dbReference>
<dbReference type="PROSITE" id="PS00078">
    <property type="entry name" value="COX2"/>
    <property type="match status" value="1"/>
</dbReference>
<dbReference type="EMBL" id="CP011452">
    <property type="protein sequence ID" value="AKH42709.1"/>
    <property type="molecule type" value="Genomic_DNA"/>
</dbReference>
<comment type="catalytic activity">
    <reaction evidence="13">
        <text>4 Fe(II)-[cytochrome c] + O2 + 8 H(+)(in) = 4 Fe(III)-[cytochrome c] + 2 H2O + 4 H(+)(out)</text>
        <dbReference type="Rhea" id="RHEA:11436"/>
        <dbReference type="Rhea" id="RHEA-COMP:10350"/>
        <dbReference type="Rhea" id="RHEA-COMP:14399"/>
        <dbReference type="ChEBI" id="CHEBI:15377"/>
        <dbReference type="ChEBI" id="CHEBI:15378"/>
        <dbReference type="ChEBI" id="CHEBI:15379"/>
        <dbReference type="ChEBI" id="CHEBI:29033"/>
        <dbReference type="ChEBI" id="CHEBI:29034"/>
        <dbReference type="EC" id="7.1.1.9"/>
    </reaction>
</comment>
<proteinExistence type="inferred from homology"/>
<evidence type="ECO:0000313" key="17">
    <source>
        <dbReference type="Proteomes" id="UP000034392"/>
    </source>
</evidence>
<evidence type="ECO:0000256" key="4">
    <source>
        <dbReference type="ARBA" id="ARBA00022660"/>
    </source>
</evidence>
<gene>
    <name evidence="16" type="primary">ctaC_2</name>
    <name evidence="16" type="ORF">WYH_01673</name>
</gene>
<keyword evidence="5 14" id="KW-0812">Transmembrane</keyword>
<evidence type="ECO:0000256" key="3">
    <source>
        <dbReference type="ARBA" id="ARBA00022448"/>
    </source>
</evidence>
<dbReference type="STRING" id="1267766.WYH_01673"/>
<dbReference type="PROSITE" id="PS50857">
    <property type="entry name" value="COX2_CUA"/>
    <property type="match status" value="1"/>
</dbReference>
<keyword evidence="17" id="KW-1185">Reference proteome</keyword>
<feature type="domain" description="Cytochrome oxidase subunit II copper A binding" evidence="15">
    <location>
        <begin position="133"/>
        <end position="244"/>
    </location>
</feature>
<organism evidence="16 17">
    <name type="scientific">Croceibacterium atlanticum</name>
    <dbReference type="NCBI Taxonomy" id="1267766"/>
    <lineage>
        <taxon>Bacteria</taxon>
        <taxon>Pseudomonadati</taxon>
        <taxon>Pseudomonadota</taxon>
        <taxon>Alphaproteobacteria</taxon>
        <taxon>Sphingomonadales</taxon>
        <taxon>Erythrobacteraceae</taxon>
        <taxon>Croceibacterium</taxon>
    </lineage>
</organism>
<feature type="transmembrane region" description="Helical" evidence="14">
    <location>
        <begin position="64"/>
        <end position="87"/>
    </location>
</feature>
<evidence type="ECO:0000256" key="13">
    <source>
        <dbReference type="ARBA" id="ARBA00047816"/>
    </source>
</evidence>
<evidence type="ECO:0000256" key="7">
    <source>
        <dbReference type="ARBA" id="ARBA00022982"/>
    </source>
</evidence>
<dbReference type="Proteomes" id="UP000034392">
    <property type="component" value="Chromosome"/>
</dbReference>
<comment type="function">
    <text evidence="11">Subunits I and II form the functional core of the enzyme complex. Electrons originating in cytochrome c are transferred via heme a and Cu(A) to the binuclear center formed by heme a3 and Cu(B).</text>
</comment>
<reference evidence="16" key="1">
    <citation type="submission" date="2015-05" db="EMBL/GenBank/DDBJ databases">
        <title>The complete genome of Altererythrobacter atlanticus strain 26DY36.</title>
        <authorList>
            <person name="Wu Y.-H."/>
            <person name="Cheng H."/>
            <person name="Wu X.-W."/>
        </authorList>
    </citation>
    <scope>NUCLEOTIDE SEQUENCE [LARGE SCALE GENOMIC DNA]</scope>
    <source>
        <strain evidence="16">26DY36</strain>
    </source>
</reference>
<dbReference type="InterPro" id="IPR002429">
    <property type="entry name" value="CcO_II-like_C"/>
</dbReference>